<protein>
    <submittedName>
        <fullName evidence="1">DUF3301 domain-containing protein</fullName>
    </submittedName>
</protein>
<sequence>MSDLAAVTWLFALIAVGYYWWRALQAKDVAFAAAVRHCREMDVQMLDQSVYLRRLWFKRNRNGVLSLWRAFYFEFTSTGEDRYTGRVVMLGRRIEGVQLDPHKVH</sequence>
<dbReference type="Pfam" id="PF11743">
    <property type="entry name" value="DUF3301"/>
    <property type="match status" value="1"/>
</dbReference>
<dbReference type="RefSeq" id="WP_253968251.1">
    <property type="nucleotide sequence ID" value="NZ_JAMFTH010000003.1"/>
</dbReference>
<reference evidence="1" key="2">
    <citation type="submission" date="2023-01" db="EMBL/GenBank/DDBJ databases">
        <title>Gilvimarinus xylanilyticus HB14 isolated from Caulerpa lentillifera aquaculture base in Hainan, China.</title>
        <authorList>
            <person name="Zhang Y.-J."/>
        </authorList>
    </citation>
    <scope>NUCLEOTIDE SEQUENCE</scope>
    <source>
        <strain evidence="1">HB14</strain>
    </source>
</reference>
<organism evidence="1 2">
    <name type="scientific">Gilvimarinus xylanilyticus</name>
    <dbReference type="NCBI Taxonomy" id="2944139"/>
    <lineage>
        <taxon>Bacteria</taxon>
        <taxon>Pseudomonadati</taxon>
        <taxon>Pseudomonadota</taxon>
        <taxon>Gammaproteobacteria</taxon>
        <taxon>Cellvibrionales</taxon>
        <taxon>Cellvibrionaceae</taxon>
        <taxon>Gilvimarinus</taxon>
    </lineage>
</organism>
<accession>A0A9X2HX12</accession>
<evidence type="ECO:0000313" key="2">
    <source>
        <dbReference type="Proteomes" id="UP001139319"/>
    </source>
</evidence>
<comment type="caution">
    <text evidence="1">The sequence shown here is derived from an EMBL/GenBank/DDBJ whole genome shotgun (WGS) entry which is preliminary data.</text>
</comment>
<dbReference type="InterPro" id="IPR021732">
    <property type="entry name" value="DUF3301"/>
</dbReference>
<proteinExistence type="predicted"/>
<name>A0A9X2HX12_9GAMM</name>
<dbReference type="Proteomes" id="UP001139319">
    <property type="component" value="Unassembled WGS sequence"/>
</dbReference>
<evidence type="ECO:0000313" key="1">
    <source>
        <dbReference type="EMBL" id="MCP8899958.1"/>
    </source>
</evidence>
<dbReference type="EMBL" id="JAMFTH010000003">
    <property type="protein sequence ID" value="MCP8899958.1"/>
    <property type="molecule type" value="Genomic_DNA"/>
</dbReference>
<reference evidence="1" key="1">
    <citation type="submission" date="2022-05" db="EMBL/GenBank/DDBJ databases">
        <authorList>
            <person name="Sun H.-N."/>
        </authorList>
    </citation>
    <scope>NUCLEOTIDE SEQUENCE</scope>
    <source>
        <strain evidence="1">HB14</strain>
    </source>
</reference>
<keyword evidence="2" id="KW-1185">Reference proteome</keyword>
<dbReference type="AlphaFoldDB" id="A0A9X2HX12"/>
<gene>
    <name evidence="1" type="ORF">M6D89_11670</name>
</gene>